<dbReference type="OrthoDB" id="7173557at2"/>
<feature type="region of interest" description="Disordered" evidence="1">
    <location>
        <begin position="41"/>
        <end position="85"/>
    </location>
</feature>
<comment type="caution">
    <text evidence="3">The sequence shown here is derived from an EMBL/GenBank/DDBJ whole genome shotgun (WGS) entry which is preliminary data.</text>
</comment>
<accession>V4PSG0</accession>
<feature type="chain" id="PRO_5004725267" evidence="2">
    <location>
        <begin position="24"/>
        <end position="117"/>
    </location>
</feature>
<dbReference type="EMBL" id="AWGB01000025">
    <property type="protein sequence ID" value="ESQ90289.1"/>
    <property type="molecule type" value="Genomic_DNA"/>
</dbReference>
<evidence type="ECO:0000256" key="2">
    <source>
        <dbReference type="SAM" id="SignalP"/>
    </source>
</evidence>
<dbReference type="PATRIC" id="fig|1121022.4.peg.2637"/>
<reference evidence="3 4" key="1">
    <citation type="journal article" date="2014" name="Nature">
        <title>Sequential evolution of bacterial morphology by co-option of a developmental regulator.</title>
        <authorList>
            <person name="Jiang C."/>
            <person name="Brown P.J."/>
            <person name="Ducret A."/>
            <person name="Brun Y.V."/>
        </authorList>
    </citation>
    <scope>NUCLEOTIDE SEQUENCE [LARGE SCALE GENOMIC DNA]</scope>
    <source>
        <strain evidence="3 4">DSM 16100</strain>
    </source>
</reference>
<evidence type="ECO:0000313" key="4">
    <source>
        <dbReference type="Proteomes" id="UP000017837"/>
    </source>
</evidence>
<name>V4PSG0_9CAUL</name>
<evidence type="ECO:0000256" key="1">
    <source>
        <dbReference type="SAM" id="MobiDB-lite"/>
    </source>
</evidence>
<protein>
    <submittedName>
        <fullName evidence="3">Uncharacterized protein</fullName>
    </submittedName>
</protein>
<dbReference type="RefSeq" id="WP_018082919.1">
    <property type="nucleotide sequence ID" value="NZ_AQWM01000020.1"/>
</dbReference>
<feature type="signal peptide" evidence="2">
    <location>
        <begin position="1"/>
        <end position="23"/>
    </location>
</feature>
<proteinExistence type="predicted"/>
<dbReference type="Proteomes" id="UP000017837">
    <property type="component" value="Unassembled WGS sequence"/>
</dbReference>
<gene>
    <name evidence="3" type="ORF">ABENE_12990</name>
</gene>
<dbReference type="STRING" id="1121022.GCA_000376105_03248"/>
<dbReference type="AlphaFoldDB" id="V4PSG0"/>
<sequence>MRALSIVSVLLLAGLGLSGLATAAGAKDYTYKAPAAPAVAEALQTPDKPRDPETYAPLQDVRQTAAIDPTPGLIRPATRPWLSHNDDNRGFVCVDKKCKTSMPVYNTHTPLERELAS</sequence>
<keyword evidence="2" id="KW-0732">Signal</keyword>
<organism evidence="3 4">
    <name type="scientific">Asticcacaulis benevestitus DSM 16100 = ATCC BAA-896</name>
    <dbReference type="NCBI Taxonomy" id="1121022"/>
    <lineage>
        <taxon>Bacteria</taxon>
        <taxon>Pseudomonadati</taxon>
        <taxon>Pseudomonadota</taxon>
        <taxon>Alphaproteobacteria</taxon>
        <taxon>Caulobacterales</taxon>
        <taxon>Caulobacteraceae</taxon>
        <taxon>Asticcacaulis</taxon>
    </lineage>
</organism>
<evidence type="ECO:0000313" key="3">
    <source>
        <dbReference type="EMBL" id="ESQ90289.1"/>
    </source>
</evidence>
<keyword evidence="4" id="KW-1185">Reference proteome</keyword>